<dbReference type="SUPFAM" id="SSF52540">
    <property type="entry name" value="P-loop containing nucleoside triphosphate hydrolases"/>
    <property type="match status" value="1"/>
</dbReference>
<dbReference type="EMBL" id="JAJEQM010000011">
    <property type="protein sequence ID" value="MCC2210896.1"/>
    <property type="molecule type" value="Genomic_DNA"/>
</dbReference>
<sequence>MTYINRDLEEKIKSASKEYACILITGARQVGKSTVLKRLMDDNREEVLLDDIEERKLASKDPALFLQMHSLPILIDEVQYAPELFSYIKMAIDKGAAPGSFWLTGSQPFKLMELAQESLAGRIAIIHMPSLSQHEIYGNDKTEPFSVDLDKLKKRSKINKPADLNEIYRRIWSGSLPGHISGKYTDRDLFYSSYLQTYIERDVKEIADIDDTMIFSDFIRSAACRAGQMLNVSDIARDVGISNDTAKRWLKILEKSDIVFFLRPYSNNLLKRTIKTPKMYFFDTGLVAYLTRYSSPEILANGAINGAILENYVVSEIIKTYHNNAKECLIWYYRDTNSNEIDLVIESDGMLHPIEIKRTASPGTELIKPFKLLDKASVPRGKGAIICMKETLSAVDSDNYIVPIWMI</sequence>
<protein>
    <submittedName>
        <fullName evidence="3">ATP-binding protein</fullName>
    </submittedName>
</protein>
<organism evidence="3 4">
    <name type="scientific">Hominilimicola fabiformis</name>
    <dbReference type="NCBI Taxonomy" id="2885356"/>
    <lineage>
        <taxon>Bacteria</taxon>
        <taxon>Bacillati</taxon>
        <taxon>Bacillota</taxon>
        <taxon>Clostridia</taxon>
        <taxon>Eubacteriales</taxon>
        <taxon>Oscillospiraceae</taxon>
        <taxon>Hominilimicola</taxon>
    </lineage>
</organism>
<name>A0AAE3DZU4_9FIRM</name>
<dbReference type="InterPro" id="IPR025420">
    <property type="entry name" value="DUF4143"/>
</dbReference>
<evidence type="ECO:0000313" key="3">
    <source>
        <dbReference type="EMBL" id="MCC2210896.1"/>
    </source>
</evidence>
<dbReference type="InterPro" id="IPR027417">
    <property type="entry name" value="P-loop_NTPase"/>
</dbReference>
<keyword evidence="3" id="KW-0067">ATP-binding</keyword>
<feature type="domain" description="DUF4143" evidence="2">
    <location>
        <begin position="200"/>
        <end position="358"/>
    </location>
</feature>
<dbReference type="InterPro" id="IPR041682">
    <property type="entry name" value="AAA_14"/>
</dbReference>
<dbReference type="AlphaFoldDB" id="A0AAE3DZU4"/>
<dbReference type="RefSeq" id="WP_308456578.1">
    <property type="nucleotide sequence ID" value="NZ_JAJEQM010000011.1"/>
</dbReference>
<dbReference type="Proteomes" id="UP001198242">
    <property type="component" value="Unassembled WGS sequence"/>
</dbReference>
<dbReference type="PANTHER" id="PTHR43566">
    <property type="entry name" value="CONSERVED PROTEIN"/>
    <property type="match status" value="1"/>
</dbReference>
<gene>
    <name evidence="3" type="ORF">LKE05_08875</name>
</gene>
<accession>A0AAE3DZU4</accession>
<keyword evidence="3" id="KW-0547">Nucleotide-binding</keyword>
<dbReference type="PANTHER" id="PTHR43566:SF2">
    <property type="entry name" value="DUF4143 DOMAIN-CONTAINING PROTEIN"/>
    <property type="match status" value="1"/>
</dbReference>
<proteinExistence type="predicted"/>
<feature type="domain" description="AAA" evidence="1">
    <location>
        <begin position="21"/>
        <end position="136"/>
    </location>
</feature>
<evidence type="ECO:0000259" key="2">
    <source>
        <dbReference type="Pfam" id="PF13635"/>
    </source>
</evidence>
<keyword evidence="4" id="KW-1185">Reference proteome</keyword>
<dbReference type="GO" id="GO:0005524">
    <property type="term" value="F:ATP binding"/>
    <property type="evidence" value="ECO:0007669"/>
    <property type="project" value="UniProtKB-KW"/>
</dbReference>
<evidence type="ECO:0000313" key="4">
    <source>
        <dbReference type="Proteomes" id="UP001198242"/>
    </source>
</evidence>
<dbReference type="Pfam" id="PF13173">
    <property type="entry name" value="AAA_14"/>
    <property type="match status" value="1"/>
</dbReference>
<evidence type="ECO:0000259" key="1">
    <source>
        <dbReference type="Pfam" id="PF13173"/>
    </source>
</evidence>
<dbReference type="Pfam" id="PF13635">
    <property type="entry name" value="DUF4143"/>
    <property type="match status" value="1"/>
</dbReference>
<reference evidence="3 4" key="1">
    <citation type="submission" date="2021-10" db="EMBL/GenBank/DDBJ databases">
        <title>Anaerobic single-cell dispensing facilitates the cultivation of human gut bacteria.</title>
        <authorList>
            <person name="Afrizal A."/>
        </authorList>
    </citation>
    <scope>NUCLEOTIDE SEQUENCE [LARGE SCALE GENOMIC DNA]</scope>
    <source>
        <strain evidence="3 4">CLA-AA-H232</strain>
    </source>
</reference>
<comment type="caution">
    <text evidence="3">The sequence shown here is derived from an EMBL/GenBank/DDBJ whole genome shotgun (WGS) entry which is preliminary data.</text>
</comment>